<dbReference type="PANTHER" id="PTHR30055:SF151">
    <property type="entry name" value="TRANSCRIPTIONAL REGULATORY PROTEIN"/>
    <property type="match status" value="1"/>
</dbReference>
<dbReference type="SUPFAM" id="SSF46689">
    <property type="entry name" value="Homeodomain-like"/>
    <property type="match status" value="1"/>
</dbReference>
<accession>A0A5C4LR25</accession>
<evidence type="ECO:0000256" key="4">
    <source>
        <dbReference type="ARBA" id="ARBA00023163"/>
    </source>
</evidence>
<keyword evidence="2" id="KW-0805">Transcription regulation</keyword>
<dbReference type="PRINTS" id="PR00400">
    <property type="entry name" value="TETREPRESSOR"/>
</dbReference>
<keyword evidence="1" id="KW-0678">Repressor</keyword>
<dbReference type="GO" id="GO:0003700">
    <property type="term" value="F:DNA-binding transcription factor activity"/>
    <property type="evidence" value="ECO:0007669"/>
    <property type="project" value="TreeGrafter"/>
</dbReference>
<reference evidence="7 8" key="1">
    <citation type="submission" date="2019-06" db="EMBL/GenBank/DDBJ databases">
        <title>Amycolatopsis alkalitolerans sp. nov., isolated from Gastrodia elata Blume.</title>
        <authorList>
            <person name="Narsing Rao M.P."/>
            <person name="Li W.J."/>
        </authorList>
    </citation>
    <scope>NUCLEOTIDE SEQUENCE [LARGE SCALE GENOMIC DNA]</scope>
    <source>
        <strain evidence="7 8">SYSUP0005</strain>
    </source>
</reference>
<evidence type="ECO:0000313" key="8">
    <source>
        <dbReference type="Proteomes" id="UP000305546"/>
    </source>
</evidence>
<dbReference type="InterPro" id="IPR004111">
    <property type="entry name" value="Repressor_TetR_C"/>
</dbReference>
<dbReference type="Pfam" id="PF00440">
    <property type="entry name" value="TetR_N"/>
    <property type="match status" value="1"/>
</dbReference>
<dbReference type="InterPro" id="IPR050109">
    <property type="entry name" value="HTH-type_TetR-like_transc_reg"/>
</dbReference>
<dbReference type="InterPro" id="IPR009057">
    <property type="entry name" value="Homeodomain-like_sf"/>
</dbReference>
<dbReference type="Gene3D" id="1.10.357.10">
    <property type="entry name" value="Tetracycline Repressor, domain 2"/>
    <property type="match status" value="1"/>
</dbReference>
<dbReference type="InterPro" id="IPR001647">
    <property type="entry name" value="HTH_TetR"/>
</dbReference>
<protein>
    <submittedName>
        <fullName evidence="7">TetR family transcriptional regulator</fullName>
    </submittedName>
</protein>
<evidence type="ECO:0000256" key="3">
    <source>
        <dbReference type="ARBA" id="ARBA00023125"/>
    </source>
</evidence>
<evidence type="ECO:0000256" key="1">
    <source>
        <dbReference type="ARBA" id="ARBA00022491"/>
    </source>
</evidence>
<dbReference type="Proteomes" id="UP000305546">
    <property type="component" value="Unassembled WGS sequence"/>
</dbReference>
<dbReference type="InterPro" id="IPR036271">
    <property type="entry name" value="Tet_transcr_reg_TetR-rel_C_sf"/>
</dbReference>
<comment type="caution">
    <text evidence="7">The sequence shown here is derived from an EMBL/GenBank/DDBJ whole genome shotgun (WGS) entry which is preliminary data.</text>
</comment>
<evidence type="ECO:0000256" key="2">
    <source>
        <dbReference type="ARBA" id="ARBA00023015"/>
    </source>
</evidence>
<dbReference type="GO" id="GO:0045892">
    <property type="term" value="P:negative regulation of DNA-templated transcription"/>
    <property type="evidence" value="ECO:0007669"/>
    <property type="project" value="InterPro"/>
</dbReference>
<keyword evidence="8" id="KW-1185">Reference proteome</keyword>
<dbReference type="GO" id="GO:0046677">
    <property type="term" value="P:response to antibiotic"/>
    <property type="evidence" value="ECO:0007669"/>
    <property type="project" value="InterPro"/>
</dbReference>
<dbReference type="AlphaFoldDB" id="A0A5C4LR25"/>
<name>A0A5C4LR25_9PSEU</name>
<evidence type="ECO:0000259" key="6">
    <source>
        <dbReference type="PROSITE" id="PS50977"/>
    </source>
</evidence>
<dbReference type="PANTHER" id="PTHR30055">
    <property type="entry name" value="HTH-TYPE TRANSCRIPTIONAL REGULATOR RUTR"/>
    <property type="match status" value="1"/>
</dbReference>
<organism evidence="7 8">
    <name type="scientific">Amycolatopsis alkalitolerans</name>
    <dbReference type="NCBI Taxonomy" id="2547244"/>
    <lineage>
        <taxon>Bacteria</taxon>
        <taxon>Bacillati</taxon>
        <taxon>Actinomycetota</taxon>
        <taxon>Actinomycetes</taxon>
        <taxon>Pseudonocardiales</taxon>
        <taxon>Pseudonocardiaceae</taxon>
        <taxon>Amycolatopsis</taxon>
    </lineage>
</organism>
<sequence length="205" mass="22463">MPRPRSLSPAQLAAAALAVLDREGLEGLSMRTVAKELGMGTMSLYRYVTDRGQLEELVVDSVLSHTELELPPADPFTRLRILAERVYEAVRAHPSVVPLLLIHRHRSIVSRQWGEIALGVLDEAGFTGKNRAIAFRAYLSHVLGALQTGYYSPLDGAGTAALSGQDQFPMLAETAKAAREVRAEEEFREGLELLLRGFKDATRGP</sequence>
<dbReference type="PROSITE" id="PS50977">
    <property type="entry name" value="HTH_TETR_2"/>
    <property type="match status" value="1"/>
</dbReference>
<dbReference type="Pfam" id="PF02909">
    <property type="entry name" value="TetR_C_1"/>
    <property type="match status" value="1"/>
</dbReference>
<dbReference type="InterPro" id="IPR003012">
    <property type="entry name" value="Tet_transcr_reg_TetR"/>
</dbReference>
<evidence type="ECO:0000313" key="7">
    <source>
        <dbReference type="EMBL" id="TNC20670.1"/>
    </source>
</evidence>
<keyword evidence="4" id="KW-0804">Transcription</keyword>
<proteinExistence type="predicted"/>
<dbReference type="EMBL" id="VDFW01000041">
    <property type="protein sequence ID" value="TNC20670.1"/>
    <property type="molecule type" value="Genomic_DNA"/>
</dbReference>
<evidence type="ECO:0000256" key="5">
    <source>
        <dbReference type="PROSITE-ProRule" id="PRU00335"/>
    </source>
</evidence>
<feature type="domain" description="HTH tetR-type" evidence="6">
    <location>
        <begin position="6"/>
        <end position="66"/>
    </location>
</feature>
<dbReference type="OrthoDB" id="329481at2"/>
<dbReference type="RefSeq" id="WP_139100237.1">
    <property type="nucleotide sequence ID" value="NZ_VDFW01000041.1"/>
</dbReference>
<keyword evidence="3 5" id="KW-0238">DNA-binding</keyword>
<dbReference type="SUPFAM" id="SSF48498">
    <property type="entry name" value="Tetracyclin repressor-like, C-terminal domain"/>
    <property type="match status" value="1"/>
</dbReference>
<gene>
    <name evidence="7" type="ORF">FG385_30365</name>
</gene>
<dbReference type="GO" id="GO:0000976">
    <property type="term" value="F:transcription cis-regulatory region binding"/>
    <property type="evidence" value="ECO:0007669"/>
    <property type="project" value="TreeGrafter"/>
</dbReference>
<feature type="DNA-binding region" description="H-T-H motif" evidence="5">
    <location>
        <begin position="29"/>
        <end position="48"/>
    </location>
</feature>